<proteinExistence type="inferred from homology"/>
<dbReference type="Gene3D" id="3.40.50.720">
    <property type="entry name" value="NAD(P)-binding Rossmann-like Domain"/>
    <property type="match status" value="2"/>
</dbReference>
<dbReference type="Pfam" id="PF02826">
    <property type="entry name" value="2-Hacid_dh_C"/>
    <property type="match status" value="1"/>
</dbReference>
<accession>A0A9D1SNT4</accession>
<dbReference type="GO" id="GO:0016616">
    <property type="term" value="F:oxidoreductase activity, acting on the CH-OH group of donors, NAD or NADP as acceptor"/>
    <property type="evidence" value="ECO:0007669"/>
    <property type="project" value="InterPro"/>
</dbReference>
<name>A0A9D1SNT4_9FIRM</name>
<feature type="domain" description="D-isomer specific 2-hydroxyacid dehydrogenase catalytic" evidence="5">
    <location>
        <begin position="56"/>
        <end position="304"/>
    </location>
</feature>
<dbReference type="SUPFAM" id="SSF51735">
    <property type="entry name" value="NAD(P)-binding Rossmann-fold domains"/>
    <property type="match status" value="1"/>
</dbReference>
<sequence length="305" mass="33643">MKLLLTGAFAYTDAQLQAIEALGYTPVFVQEERCALDVDCKSFDAAVCNSLFLYNDIALFENLKFVQLTSAGLDRVPLEYMHDHGILLRNARGVYSVPMAEWVVLKLLEIYKASARFYANQQARLWQKERGLLELCGKTVCIVGYGSVGQAVAVRLKAFGCRVLAVDQKLSVAKESIDGLYSVEQLDAALAQSDAVVLTLPLTKETYHLFDAKRFSAMRAGSVFINVARGGLADEQALVSALQSGVLKGAALDVFENEPLFADSPLWKLDNVLLSPHNSFVSEQTQGRLFELIYTNLRAFARGEL</sequence>
<organism evidence="7 8">
    <name type="scientific">Candidatus Scybalenecus merdavium</name>
    <dbReference type="NCBI Taxonomy" id="2840939"/>
    <lineage>
        <taxon>Bacteria</taxon>
        <taxon>Bacillati</taxon>
        <taxon>Bacillota</taxon>
        <taxon>Clostridia</taxon>
        <taxon>Eubacteriales</taxon>
        <taxon>Oscillospiraceae</taxon>
        <taxon>Oscillospiraceae incertae sedis</taxon>
        <taxon>Candidatus Scybalenecus</taxon>
    </lineage>
</organism>
<evidence type="ECO:0000259" key="6">
    <source>
        <dbReference type="Pfam" id="PF02826"/>
    </source>
</evidence>
<dbReference type="GO" id="GO:0051287">
    <property type="term" value="F:NAD binding"/>
    <property type="evidence" value="ECO:0007669"/>
    <property type="project" value="InterPro"/>
</dbReference>
<evidence type="ECO:0000259" key="5">
    <source>
        <dbReference type="Pfam" id="PF00389"/>
    </source>
</evidence>
<evidence type="ECO:0000313" key="8">
    <source>
        <dbReference type="Proteomes" id="UP000824125"/>
    </source>
</evidence>
<dbReference type="InterPro" id="IPR006140">
    <property type="entry name" value="D-isomer_DH_NAD-bd"/>
</dbReference>
<reference evidence="7" key="1">
    <citation type="submission" date="2020-10" db="EMBL/GenBank/DDBJ databases">
        <authorList>
            <person name="Gilroy R."/>
        </authorList>
    </citation>
    <scope>NUCLEOTIDE SEQUENCE</scope>
    <source>
        <strain evidence="7">CHK176-6737</strain>
    </source>
</reference>
<dbReference type="InterPro" id="IPR036291">
    <property type="entry name" value="NAD(P)-bd_dom_sf"/>
</dbReference>
<gene>
    <name evidence="7" type="ORF">IAD23_05780</name>
</gene>
<feature type="domain" description="D-isomer specific 2-hydroxyacid dehydrogenase NAD-binding" evidence="6">
    <location>
        <begin position="107"/>
        <end position="278"/>
    </location>
</feature>
<reference evidence="7" key="2">
    <citation type="journal article" date="2021" name="PeerJ">
        <title>Extensive microbial diversity within the chicken gut microbiome revealed by metagenomics and culture.</title>
        <authorList>
            <person name="Gilroy R."/>
            <person name="Ravi A."/>
            <person name="Getino M."/>
            <person name="Pursley I."/>
            <person name="Horton D.L."/>
            <person name="Alikhan N.F."/>
            <person name="Baker D."/>
            <person name="Gharbi K."/>
            <person name="Hall N."/>
            <person name="Watson M."/>
            <person name="Adriaenssens E.M."/>
            <person name="Foster-Nyarko E."/>
            <person name="Jarju S."/>
            <person name="Secka A."/>
            <person name="Antonio M."/>
            <person name="Oren A."/>
            <person name="Chaudhuri R.R."/>
            <person name="La Ragione R."/>
            <person name="Hildebrand F."/>
            <person name="Pallen M.J."/>
        </authorList>
    </citation>
    <scope>NUCLEOTIDE SEQUENCE</scope>
    <source>
        <strain evidence="7">CHK176-6737</strain>
    </source>
</reference>
<evidence type="ECO:0000313" key="7">
    <source>
        <dbReference type="EMBL" id="HIU69454.1"/>
    </source>
</evidence>
<protein>
    <submittedName>
        <fullName evidence="7">Hydroxyacid dehydrogenase</fullName>
    </submittedName>
</protein>
<evidence type="ECO:0000256" key="2">
    <source>
        <dbReference type="ARBA" id="ARBA00023002"/>
    </source>
</evidence>
<evidence type="ECO:0000256" key="4">
    <source>
        <dbReference type="RuleBase" id="RU003719"/>
    </source>
</evidence>
<dbReference type="PANTHER" id="PTHR43333:SF1">
    <property type="entry name" value="D-ISOMER SPECIFIC 2-HYDROXYACID DEHYDROGENASE NAD-BINDING DOMAIN-CONTAINING PROTEIN"/>
    <property type="match status" value="1"/>
</dbReference>
<evidence type="ECO:0000256" key="3">
    <source>
        <dbReference type="ARBA" id="ARBA00023027"/>
    </source>
</evidence>
<comment type="caution">
    <text evidence="7">The sequence shown here is derived from an EMBL/GenBank/DDBJ whole genome shotgun (WGS) entry which is preliminary data.</text>
</comment>
<dbReference type="AlphaFoldDB" id="A0A9D1SNT4"/>
<dbReference type="Proteomes" id="UP000824125">
    <property type="component" value="Unassembled WGS sequence"/>
</dbReference>
<comment type="similarity">
    <text evidence="1 4">Belongs to the D-isomer specific 2-hydroxyacid dehydrogenase family.</text>
</comment>
<keyword evidence="3" id="KW-0520">NAD</keyword>
<dbReference type="EMBL" id="DVNM01000031">
    <property type="protein sequence ID" value="HIU69454.1"/>
    <property type="molecule type" value="Genomic_DNA"/>
</dbReference>
<dbReference type="SUPFAM" id="SSF52283">
    <property type="entry name" value="Formate/glycerate dehydrogenase catalytic domain-like"/>
    <property type="match status" value="1"/>
</dbReference>
<keyword evidence="2 4" id="KW-0560">Oxidoreductase</keyword>
<evidence type="ECO:0000256" key="1">
    <source>
        <dbReference type="ARBA" id="ARBA00005854"/>
    </source>
</evidence>
<dbReference type="PANTHER" id="PTHR43333">
    <property type="entry name" value="2-HACID_DH_C DOMAIN-CONTAINING PROTEIN"/>
    <property type="match status" value="1"/>
</dbReference>
<dbReference type="InterPro" id="IPR006139">
    <property type="entry name" value="D-isomer_2_OHA_DH_cat_dom"/>
</dbReference>
<dbReference type="Pfam" id="PF00389">
    <property type="entry name" value="2-Hacid_dh"/>
    <property type="match status" value="1"/>
</dbReference>